<sequence>MCILPCGAVIAEQSPEQAGEVDVGAEVATGDVSGHIRFSGAQVLAFDQSAKFIKPDLTPAKRGSSLEIAASLGEIDQFTATRLKRKYPLLIPSDLEAFILRVR</sequence>
<organism evidence="1 2">
    <name type="scientific">Polytolypa hystricis (strain UAMH7299)</name>
    <dbReference type="NCBI Taxonomy" id="1447883"/>
    <lineage>
        <taxon>Eukaryota</taxon>
        <taxon>Fungi</taxon>
        <taxon>Dikarya</taxon>
        <taxon>Ascomycota</taxon>
        <taxon>Pezizomycotina</taxon>
        <taxon>Eurotiomycetes</taxon>
        <taxon>Eurotiomycetidae</taxon>
        <taxon>Onygenales</taxon>
        <taxon>Onygenales incertae sedis</taxon>
        <taxon>Polytolypa</taxon>
    </lineage>
</organism>
<dbReference type="Proteomes" id="UP000224634">
    <property type="component" value="Unassembled WGS sequence"/>
</dbReference>
<evidence type="ECO:0000313" key="1">
    <source>
        <dbReference type="EMBL" id="PGH07260.1"/>
    </source>
</evidence>
<evidence type="ECO:0000313" key="2">
    <source>
        <dbReference type="Proteomes" id="UP000224634"/>
    </source>
</evidence>
<gene>
    <name evidence="1" type="ORF">AJ80_08020</name>
</gene>
<comment type="caution">
    <text evidence="1">The sequence shown here is derived from an EMBL/GenBank/DDBJ whole genome shotgun (WGS) entry which is preliminary data.</text>
</comment>
<accession>A0A2B7XEC4</accession>
<proteinExistence type="predicted"/>
<dbReference type="EMBL" id="PDNA01000170">
    <property type="protein sequence ID" value="PGH07260.1"/>
    <property type="molecule type" value="Genomic_DNA"/>
</dbReference>
<reference evidence="1 2" key="1">
    <citation type="submission" date="2017-10" db="EMBL/GenBank/DDBJ databases">
        <title>Comparative genomics in systemic dimorphic fungi from Ajellomycetaceae.</title>
        <authorList>
            <person name="Munoz J.F."/>
            <person name="Mcewen J.G."/>
            <person name="Clay O.K."/>
            <person name="Cuomo C.A."/>
        </authorList>
    </citation>
    <scope>NUCLEOTIDE SEQUENCE [LARGE SCALE GENOMIC DNA]</scope>
    <source>
        <strain evidence="1 2">UAMH7299</strain>
    </source>
</reference>
<protein>
    <submittedName>
        <fullName evidence="1">Uncharacterized protein</fullName>
    </submittedName>
</protein>
<dbReference type="AlphaFoldDB" id="A0A2B7XEC4"/>
<keyword evidence="2" id="KW-1185">Reference proteome</keyword>
<name>A0A2B7XEC4_POLH7</name>